<keyword evidence="2" id="KW-1003">Cell membrane</keyword>
<sequence length="820" mass="89810">MISLLQQFLIQTKRFWRLAETRLLFLALLVAVVAVTSVGFFTDRADRAMNVQATQLLGGDMVIVSTRPIDDSYMEEAEKRGLSTASTVSFRSMVSRGEKFQLAQVKAVSDKYPLHGEIETSAVSGGVTKATRIDTLADNEIIADNKLFVSLGTGAGDSVQLGKSQKVLAKIINKMPDQASNAFQFAPTLIMPLAQLPETGLLTAASRANYSFLFAGNEAQIDSFRSWLKPRLTRSEKIRTLEDGMPAIQQALQRGQRFLKMAALLAVILAGAGIALSSYSLTRHETSAVAVLKTMGASRWQVTKHYLSQLLIVALIAGIVGSILGFFIQFFLASYLQDFIGQELPSTGWMPVWVGLLTAQVLVIGFSAPHLLQLVKTAPVQILQRASSASKAPLLLPFISLSLSVLGLMWLQTADIKLSLYLLVAVMIALAVFWVCALLLLKLIRKLGERWHLPKANRRMALMVVVFGVGLFSLLLLTTLRSDLIDRWQASLPEGAPNHFLINIQPNEVQPLKELLAKDNTEAPIYPMVRGRLVEVNDKAISPYDAKYAENQRAQRLLTREFNLSASAEMPEGNMITAGKWFEKGAQSGFSMEQGIADNLGVKMGDKLTFDIAGQRIVETITSMRTVQWDSMKPNFFVLAAPQAFDNYPKTFITSIYLDESKPEVLPNLIKKFPSVTDIDISAILTQVRDLINKAAFAVQGIFLFTLVAGVVVLFAALQSQKALRRKELAILKSLGANRAYLRRNLILEFAMIGGLAGFLAAVLALIAGNVAAYQLFELTPQFNLGLIILGTALGAVLVSIAGYLNVRGLLSVVPVSLFR</sequence>
<comment type="caution">
    <text evidence="8">The sequence shown here is derived from an EMBL/GenBank/DDBJ whole genome shotgun (WGS) entry which is preliminary data.</text>
</comment>
<dbReference type="Pfam" id="PF02687">
    <property type="entry name" value="FtsX"/>
    <property type="match status" value="2"/>
</dbReference>
<evidence type="ECO:0000256" key="6">
    <source>
        <dbReference type="SAM" id="Phobius"/>
    </source>
</evidence>
<dbReference type="AlphaFoldDB" id="A0A4R1F3Q7"/>
<comment type="subcellular location">
    <subcellularLocation>
        <location evidence="1">Cell membrane</location>
        <topology evidence="1">Multi-pass membrane protein</topology>
    </subcellularLocation>
</comment>
<feature type="domain" description="ABC3 transporter permease C-terminal" evidence="7">
    <location>
        <begin position="261"/>
        <end position="378"/>
    </location>
</feature>
<dbReference type="InterPro" id="IPR038766">
    <property type="entry name" value="Membrane_comp_ABC_pdt"/>
</dbReference>
<name>A0A4R1F3Q7_9GAMM</name>
<feature type="transmembrane region" description="Helical" evidence="6">
    <location>
        <begin position="393"/>
        <end position="412"/>
    </location>
</feature>
<evidence type="ECO:0000256" key="5">
    <source>
        <dbReference type="ARBA" id="ARBA00023136"/>
    </source>
</evidence>
<dbReference type="Proteomes" id="UP000294887">
    <property type="component" value="Unassembled WGS sequence"/>
</dbReference>
<dbReference type="PANTHER" id="PTHR30287">
    <property type="entry name" value="MEMBRANE COMPONENT OF PREDICTED ABC SUPERFAMILY METABOLITE UPTAKE TRANSPORTER"/>
    <property type="match status" value="1"/>
</dbReference>
<evidence type="ECO:0000313" key="9">
    <source>
        <dbReference type="Proteomes" id="UP000294887"/>
    </source>
</evidence>
<evidence type="ECO:0000256" key="1">
    <source>
        <dbReference type="ARBA" id="ARBA00004651"/>
    </source>
</evidence>
<feature type="transmembrane region" description="Helical" evidence="6">
    <location>
        <begin position="258"/>
        <end position="276"/>
    </location>
</feature>
<dbReference type="RefSeq" id="WP_131904129.1">
    <property type="nucleotide sequence ID" value="NZ_BAAAFU010000008.1"/>
</dbReference>
<feature type="transmembrane region" description="Helical" evidence="6">
    <location>
        <begin position="746"/>
        <end position="777"/>
    </location>
</feature>
<feature type="transmembrane region" description="Helical" evidence="6">
    <location>
        <begin position="310"/>
        <end position="332"/>
    </location>
</feature>
<dbReference type="PANTHER" id="PTHR30287:SF1">
    <property type="entry name" value="INNER MEMBRANE PROTEIN"/>
    <property type="match status" value="1"/>
</dbReference>
<evidence type="ECO:0000256" key="3">
    <source>
        <dbReference type="ARBA" id="ARBA00022692"/>
    </source>
</evidence>
<evidence type="ECO:0000259" key="7">
    <source>
        <dbReference type="Pfam" id="PF02687"/>
    </source>
</evidence>
<evidence type="ECO:0000313" key="8">
    <source>
        <dbReference type="EMBL" id="TCJ88433.1"/>
    </source>
</evidence>
<organism evidence="8 9">
    <name type="scientific">Cocleimonas flava</name>
    <dbReference type="NCBI Taxonomy" id="634765"/>
    <lineage>
        <taxon>Bacteria</taxon>
        <taxon>Pseudomonadati</taxon>
        <taxon>Pseudomonadota</taxon>
        <taxon>Gammaproteobacteria</taxon>
        <taxon>Thiotrichales</taxon>
        <taxon>Thiotrichaceae</taxon>
        <taxon>Cocleimonas</taxon>
    </lineage>
</organism>
<dbReference type="GO" id="GO:0005886">
    <property type="term" value="C:plasma membrane"/>
    <property type="evidence" value="ECO:0007669"/>
    <property type="project" value="UniProtKB-SubCell"/>
</dbReference>
<accession>A0A4R1F3Q7</accession>
<keyword evidence="5 6" id="KW-0472">Membrane</keyword>
<feature type="transmembrane region" description="Helical" evidence="6">
    <location>
        <begin position="783"/>
        <end position="805"/>
    </location>
</feature>
<dbReference type="EMBL" id="SMFQ01000002">
    <property type="protein sequence ID" value="TCJ88433.1"/>
    <property type="molecule type" value="Genomic_DNA"/>
</dbReference>
<feature type="transmembrane region" description="Helical" evidence="6">
    <location>
        <begin position="697"/>
        <end position="718"/>
    </location>
</feature>
<proteinExistence type="predicted"/>
<evidence type="ECO:0000256" key="4">
    <source>
        <dbReference type="ARBA" id="ARBA00022989"/>
    </source>
</evidence>
<feature type="transmembrane region" description="Helical" evidence="6">
    <location>
        <begin position="461"/>
        <end position="480"/>
    </location>
</feature>
<feature type="transmembrane region" description="Helical" evidence="6">
    <location>
        <begin position="418"/>
        <end position="441"/>
    </location>
</feature>
<dbReference type="OrthoDB" id="5292592at2"/>
<protein>
    <submittedName>
        <fullName evidence="8">Putative ABC transport system permease protein</fullName>
    </submittedName>
</protein>
<feature type="transmembrane region" description="Helical" evidence="6">
    <location>
        <begin position="21"/>
        <end position="41"/>
    </location>
</feature>
<gene>
    <name evidence="8" type="ORF">EV695_0287</name>
</gene>
<dbReference type="InterPro" id="IPR003838">
    <property type="entry name" value="ABC3_permease_C"/>
</dbReference>
<keyword evidence="3 6" id="KW-0812">Transmembrane</keyword>
<feature type="domain" description="ABC3 transporter permease C-terminal" evidence="7">
    <location>
        <begin position="702"/>
        <end position="811"/>
    </location>
</feature>
<feature type="transmembrane region" description="Helical" evidence="6">
    <location>
        <begin position="352"/>
        <end position="372"/>
    </location>
</feature>
<keyword evidence="9" id="KW-1185">Reference proteome</keyword>
<evidence type="ECO:0000256" key="2">
    <source>
        <dbReference type="ARBA" id="ARBA00022475"/>
    </source>
</evidence>
<reference evidence="8 9" key="1">
    <citation type="submission" date="2019-03" db="EMBL/GenBank/DDBJ databases">
        <title>Genomic Encyclopedia of Type Strains, Phase IV (KMG-IV): sequencing the most valuable type-strain genomes for metagenomic binning, comparative biology and taxonomic classification.</title>
        <authorList>
            <person name="Goeker M."/>
        </authorList>
    </citation>
    <scope>NUCLEOTIDE SEQUENCE [LARGE SCALE GENOMIC DNA]</scope>
    <source>
        <strain evidence="8 9">DSM 24830</strain>
    </source>
</reference>
<keyword evidence="4 6" id="KW-1133">Transmembrane helix</keyword>